<dbReference type="EMBL" id="JBJHZX010000065">
    <property type="protein sequence ID" value="MFL0198514.1"/>
    <property type="molecule type" value="Genomic_DNA"/>
</dbReference>
<dbReference type="PANTHER" id="PTHR31143">
    <property type="match status" value="1"/>
</dbReference>
<dbReference type="PANTHER" id="PTHR31143:SF2">
    <property type="entry name" value="FR47-LIKE DOMAIN-CONTAINING PROTEIN-RELATED"/>
    <property type="match status" value="1"/>
</dbReference>
<keyword evidence="1" id="KW-0012">Acyltransferase</keyword>
<dbReference type="GO" id="GO:0016746">
    <property type="term" value="F:acyltransferase activity"/>
    <property type="evidence" value="ECO:0007669"/>
    <property type="project" value="UniProtKB-KW"/>
</dbReference>
<organism evidence="1 2">
    <name type="scientific">Candidatus Clostridium eludens</name>
    <dbReference type="NCBI Taxonomy" id="3381663"/>
    <lineage>
        <taxon>Bacteria</taxon>
        <taxon>Bacillati</taxon>
        <taxon>Bacillota</taxon>
        <taxon>Clostridia</taxon>
        <taxon>Eubacteriales</taxon>
        <taxon>Clostridiaceae</taxon>
        <taxon>Clostridium</taxon>
    </lineage>
</organism>
<comment type="caution">
    <text evidence="1">The sequence shown here is derived from an EMBL/GenBank/DDBJ whole genome shotgun (WGS) entry which is preliminary data.</text>
</comment>
<evidence type="ECO:0000313" key="1">
    <source>
        <dbReference type="EMBL" id="MFL0198514.1"/>
    </source>
</evidence>
<name>A0ABW8SR15_9CLOT</name>
<dbReference type="RefSeq" id="WP_406794625.1">
    <property type="nucleotide sequence ID" value="NZ_JBJHZX010000065.1"/>
</dbReference>
<protein>
    <submittedName>
        <fullName evidence="1">GNAT family N-acetyltransferase</fullName>
        <ecNumber evidence="1">2.3.1.-</ecNumber>
    </submittedName>
</protein>
<proteinExistence type="predicted"/>
<dbReference type="Pfam" id="PF12746">
    <property type="entry name" value="GNAT_acetyltran"/>
    <property type="match status" value="1"/>
</dbReference>
<keyword evidence="1" id="KW-0808">Transferase</keyword>
<dbReference type="InterPro" id="IPR016181">
    <property type="entry name" value="Acyl_CoA_acyltransferase"/>
</dbReference>
<reference evidence="1 2" key="1">
    <citation type="submission" date="2024-11" db="EMBL/GenBank/DDBJ databases">
        <authorList>
            <person name="Heng Y.C."/>
            <person name="Lim A.C.H."/>
            <person name="Lee J.K.Y."/>
            <person name="Kittelmann S."/>
        </authorList>
    </citation>
    <scope>NUCLEOTIDE SEQUENCE [LARGE SCALE GENOMIC DNA]</scope>
    <source>
        <strain evidence="1 2">WILCCON 0269</strain>
    </source>
</reference>
<accession>A0ABW8SR15</accession>
<keyword evidence="2" id="KW-1185">Reference proteome</keyword>
<dbReference type="Gene3D" id="3.40.630.30">
    <property type="match status" value="1"/>
</dbReference>
<dbReference type="InterPro" id="IPR027365">
    <property type="entry name" value="GNAT_acetyltra_YdfB-like"/>
</dbReference>
<sequence>MKNGMKLLKENKYGEILEHLHKIPYNILFARAVLESKTSGKVFVDNIDKPKTIFISTLYGMSLLLGDTENLEFNTSLTDYMLNTDGNRQRAEWLQVYPEKWNDKLKELLNGKIINYLKISNEYSKSQLEILIEKYKKSHLIQWNRVNFEYKNINKVVNLESKYNIKLIDSHIYDRIEGTVIPKYFWKSKEDFLSYGVGYALMEGKDIVSIAFSSWKSENKLEIGVETSVKYRCKDFATAVCVAMLDYCKTNKYLPIWACKRENIGSYMLAKSLGFEESFILPYYEMVK</sequence>
<dbReference type="Proteomes" id="UP001623660">
    <property type="component" value="Unassembled WGS sequence"/>
</dbReference>
<dbReference type="SUPFAM" id="SSF55729">
    <property type="entry name" value="Acyl-CoA N-acyltransferases (Nat)"/>
    <property type="match status" value="1"/>
</dbReference>
<evidence type="ECO:0000313" key="2">
    <source>
        <dbReference type="Proteomes" id="UP001623660"/>
    </source>
</evidence>
<gene>
    <name evidence="1" type="ORF">ACJDU8_23580</name>
</gene>
<dbReference type="EC" id="2.3.1.-" evidence="1"/>